<dbReference type="AlphaFoldDB" id="A0AAT9H6I0"/>
<dbReference type="EMBL" id="AP031573">
    <property type="protein sequence ID" value="BFM45109.1"/>
    <property type="molecule type" value="Genomic_DNA"/>
</dbReference>
<protein>
    <submittedName>
        <fullName evidence="1">Uncharacterized protein</fullName>
    </submittedName>
</protein>
<evidence type="ECO:0000313" key="1">
    <source>
        <dbReference type="EMBL" id="BFM45109.1"/>
    </source>
</evidence>
<name>A0AAT9H6I0_9FLAO</name>
<accession>A0AAT9H6I0</accession>
<proteinExistence type="predicted"/>
<reference evidence="1" key="1">
    <citation type="submission" date="2024-05" db="EMBL/GenBank/DDBJ databases">
        <title>Whole-Genome Sequence of CFS9, a Potential Fish Probiotic Isolated from the Body Surface of Silurus asotus.</title>
        <authorList>
            <person name="Kojima M."/>
            <person name="Tobioka K."/>
            <person name="Yokota K."/>
            <person name="Nakatani H."/>
            <person name="Hori K."/>
            <person name="Tamaru Y."/>
            <person name="Okazaki F."/>
        </authorList>
    </citation>
    <scope>NUCLEOTIDE SEQUENCE</scope>
    <source>
        <strain evidence="1">CFS9</strain>
    </source>
</reference>
<gene>
    <name evidence="1" type="ORF">CFS9_37500</name>
</gene>
<organism evidence="1">
    <name type="scientific">Flavobacterium sp. CFS9</name>
    <dbReference type="NCBI Taxonomy" id="3143118"/>
    <lineage>
        <taxon>Bacteria</taxon>
        <taxon>Pseudomonadati</taxon>
        <taxon>Bacteroidota</taxon>
        <taxon>Flavobacteriia</taxon>
        <taxon>Flavobacteriales</taxon>
        <taxon>Flavobacteriaceae</taxon>
        <taxon>Flavobacterium</taxon>
    </lineage>
</organism>
<dbReference type="RefSeq" id="WP_073411712.1">
    <property type="nucleotide sequence ID" value="NZ_AP031573.1"/>
</dbReference>
<sequence length="74" mass="8594">MKKYANISNVILTILRDNPDRDFALEELSGLIFPTDPIQEEKHNQAAVLDVLIFLDDQKMIFLDFETDRSRLAK</sequence>